<dbReference type="RefSeq" id="WP_002577722.1">
    <property type="nucleotide sequence ID" value="NZ_BAABZS010000001.1"/>
</dbReference>
<feature type="region of interest" description="Disordered" evidence="1">
    <location>
        <begin position="211"/>
        <end position="255"/>
    </location>
</feature>
<feature type="region of interest" description="Disordered" evidence="1">
    <location>
        <begin position="503"/>
        <end position="522"/>
    </location>
</feature>
<dbReference type="Pfam" id="PF12392">
    <property type="entry name" value="DUF3656"/>
    <property type="match status" value="1"/>
</dbReference>
<dbReference type="EMBL" id="CACRTF010000014">
    <property type="protein sequence ID" value="VYT34883.1"/>
    <property type="molecule type" value="Genomic_DNA"/>
</dbReference>
<keyword evidence="3" id="KW-0645">Protease</keyword>
<gene>
    <name evidence="3" type="primary">yhbU_1</name>
    <name evidence="3" type="ORF">CBLFYP116_03104</name>
</gene>
<dbReference type="InterPro" id="IPR051454">
    <property type="entry name" value="RNA/ubiquinone_mod_enzymes"/>
</dbReference>
<evidence type="ECO:0000259" key="2">
    <source>
        <dbReference type="Pfam" id="PF12392"/>
    </source>
</evidence>
<dbReference type="InterPro" id="IPR001539">
    <property type="entry name" value="Peptidase_U32"/>
</dbReference>
<name>A0A6N2VYX3_9FIRM</name>
<accession>A0A6N2VYX3</accession>
<reference evidence="3" key="1">
    <citation type="submission" date="2019-11" db="EMBL/GenBank/DDBJ databases">
        <authorList>
            <person name="Feng L."/>
        </authorList>
    </citation>
    <scope>NUCLEOTIDE SEQUENCE</scope>
    <source>
        <strain evidence="3">CbolteaeLFYP116</strain>
    </source>
</reference>
<proteinExistence type="predicted"/>
<dbReference type="GO" id="GO:0008233">
    <property type="term" value="F:peptidase activity"/>
    <property type="evidence" value="ECO:0007669"/>
    <property type="project" value="UniProtKB-KW"/>
</dbReference>
<dbReference type="EC" id="3.4.-.-" evidence="3"/>
<protein>
    <submittedName>
        <fullName evidence="3">Putative protease YhbU</fullName>
        <ecNumber evidence="3">3.4.-.-</ecNumber>
    </submittedName>
</protein>
<dbReference type="GeneID" id="23116202"/>
<evidence type="ECO:0000313" key="3">
    <source>
        <dbReference type="EMBL" id="VYT34883.1"/>
    </source>
</evidence>
<dbReference type="PROSITE" id="PS01276">
    <property type="entry name" value="PEPTIDASE_U32"/>
    <property type="match status" value="1"/>
</dbReference>
<dbReference type="PANTHER" id="PTHR30217:SF10">
    <property type="entry name" value="23S RRNA 5-HYDROXYCYTIDINE C2501 SYNTHASE"/>
    <property type="match status" value="1"/>
</dbReference>
<dbReference type="Pfam" id="PF01136">
    <property type="entry name" value="Peptidase_U32"/>
    <property type="match status" value="1"/>
</dbReference>
<dbReference type="AlphaFoldDB" id="A0A6N2VYX3"/>
<dbReference type="PANTHER" id="PTHR30217">
    <property type="entry name" value="PEPTIDASE U32 FAMILY"/>
    <property type="match status" value="1"/>
</dbReference>
<dbReference type="InterPro" id="IPR020988">
    <property type="entry name" value="Pept_U32_collagenase"/>
</dbReference>
<feature type="domain" description="Peptidase U32 collagenase" evidence="2">
    <location>
        <begin position="362"/>
        <end position="476"/>
    </location>
</feature>
<keyword evidence="3" id="KW-0378">Hydrolase</keyword>
<sequence>MEKRQVEILAPAGSFDSMKAAVAAGADAVYMGGSRFGARAYADNPDEKGLLEAIDYVHLHGRRLYMTVNTLFKEDELEELENYMRPYCDRGLDGVIVQDLGALAFMRRHFPGLELHSSTQMTVTSVYGARMMKEMGCSRVVTAREMSLEEIRRIHDETDIEIESFVHGALCYCYSGQCLMSSLIGGRSGNRGRCAQPCRLPYTVYEPGDLNRQKDKHCAPEQAGQSGARSRIIEQTGKKNRDQKPAVSGRTGPSPLNKSSERYVLSLKDLCTLDILPDIIEAGVYSLKIEGRMKSPRYTAGVVSIYRKYVDRYLEQGRDGYFVEPGDRKMLLDLFDRGGFTDGYYARHNGRGMVALREKPEFREGNQKLFEYLDKTYVVAELKEKVRGHVELAEGEPSRLTLESRGEKVQVLGQAPQAAEHQPMTREKVLKQLNKTGGSPFSFETLTAQIEGDLFLPVQALNELRRTGFQELEKKLTGARVLTGEGGIGAQFRSVPAKTAAPEFRSVPAKTAAPKSQSVPAKTAASESQSVLTAFLEETAQLSPVLARGEISVVYLDADGFNPDQWRDIADRCHDRGKQCWLALPQIFRSHAQRYLGANRRLLCQAGFDGVLIRALEEAVWLKDLMEQENQKTSLPFGMDASVYGWNSRSAEVLASMGTSLLTMPWELNSREMEPVLGACRGLGMASELIIYGNAPMMVSAQCITNTVKGCTHKRGTLMMKDRTGALLPVKNHCSFCYNTIYNPAPLSLLGSEKLVSRLMPDRLRLQITVEGTEQTEKVLDAFIGSFVYGRDVEAPFRDFTRGHFKRGVE</sequence>
<organism evidence="3">
    <name type="scientific">Enterocloster bolteae</name>
    <dbReference type="NCBI Taxonomy" id="208479"/>
    <lineage>
        <taxon>Bacteria</taxon>
        <taxon>Bacillati</taxon>
        <taxon>Bacillota</taxon>
        <taxon>Clostridia</taxon>
        <taxon>Lachnospirales</taxon>
        <taxon>Lachnospiraceae</taxon>
        <taxon>Enterocloster</taxon>
    </lineage>
</organism>
<dbReference type="GO" id="GO:0006508">
    <property type="term" value="P:proteolysis"/>
    <property type="evidence" value="ECO:0007669"/>
    <property type="project" value="UniProtKB-KW"/>
</dbReference>
<evidence type="ECO:0000256" key="1">
    <source>
        <dbReference type="SAM" id="MobiDB-lite"/>
    </source>
</evidence>